<dbReference type="EMBL" id="SNYO01000004">
    <property type="protein sequence ID" value="TDQ58696.1"/>
    <property type="molecule type" value="Genomic_DNA"/>
</dbReference>
<feature type="domain" description="HTH marR-type" evidence="1">
    <location>
        <begin position="1"/>
        <end position="149"/>
    </location>
</feature>
<dbReference type="PROSITE" id="PS50995">
    <property type="entry name" value="HTH_MARR_2"/>
    <property type="match status" value="1"/>
</dbReference>
<reference evidence="2 3" key="1">
    <citation type="submission" date="2019-03" db="EMBL/GenBank/DDBJ databases">
        <title>Genomic Encyclopedia of Type Strains, Phase IV (KMG-IV): sequencing the most valuable type-strain genomes for metagenomic binning, comparative biology and taxonomic classification.</title>
        <authorList>
            <person name="Goeker M."/>
        </authorList>
    </citation>
    <scope>NUCLEOTIDE SEQUENCE [LARGE SCALE GENOMIC DNA]</scope>
    <source>
        <strain evidence="2 3">DSM 45775</strain>
    </source>
</reference>
<name>A0A4R6VA36_9PSEU</name>
<comment type="caution">
    <text evidence="2">The sequence shown here is derived from an EMBL/GenBank/DDBJ whole genome shotgun (WGS) entry which is preliminary data.</text>
</comment>
<dbReference type="PANTHER" id="PTHR33164">
    <property type="entry name" value="TRANSCRIPTIONAL REGULATOR, MARR FAMILY"/>
    <property type="match status" value="1"/>
</dbReference>
<dbReference type="OrthoDB" id="122135at2"/>
<dbReference type="Proteomes" id="UP000295705">
    <property type="component" value="Unassembled WGS sequence"/>
</dbReference>
<evidence type="ECO:0000313" key="3">
    <source>
        <dbReference type="Proteomes" id="UP000295705"/>
    </source>
</evidence>
<sequence length="158" mass="17281">MSRPPRPVTDGRDRPVNLAVLMRDGFTVLNNRVLVRLAEEGHGAVRPAHSAVFEFLDDTGTTVSTLAERAQMTKQGMAELVRHLEVHGYVTREPDPDDRRAKRVLLTPAGREVVGIAQRLVPEIEAEIVALVGPERSRALRADLAAIGRLGATVPPQE</sequence>
<dbReference type="GO" id="GO:0006950">
    <property type="term" value="P:response to stress"/>
    <property type="evidence" value="ECO:0007669"/>
    <property type="project" value="TreeGrafter"/>
</dbReference>
<evidence type="ECO:0000259" key="1">
    <source>
        <dbReference type="PROSITE" id="PS50995"/>
    </source>
</evidence>
<dbReference type="SMART" id="SM00347">
    <property type="entry name" value="HTH_MARR"/>
    <property type="match status" value="1"/>
</dbReference>
<dbReference type="SUPFAM" id="SSF46785">
    <property type="entry name" value="Winged helix' DNA-binding domain"/>
    <property type="match status" value="1"/>
</dbReference>
<dbReference type="InterPro" id="IPR000835">
    <property type="entry name" value="HTH_MarR-typ"/>
</dbReference>
<dbReference type="Pfam" id="PF12802">
    <property type="entry name" value="MarR_2"/>
    <property type="match status" value="1"/>
</dbReference>
<organism evidence="2 3">
    <name type="scientific">Actinomycetospora succinea</name>
    <dbReference type="NCBI Taxonomy" id="663603"/>
    <lineage>
        <taxon>Bacteria</taxon>
        <taxon>Bacillati</taxon>
        <taxon>Actinomycetota</taxon>
        <taxon>Actinomycetes</taxon>
        <taxon>Pseudonocardiales</taxon>
        <taxon>Pseudonocardiaceae</taxon>
        <taxon>Actinomycetospora</taxon>
    </lineage>
</organism>
<dbReference type="GO" id="GO:0003700">
    <property type="term" value="F:DNA-binding transcription factor activity"/>
    <property type="evidence" value="ECO:0007669"/>
    <property type="project" value="InterPro"/>
</dbReference>
<protein>
    <submittedName>
        <fullName evidence="2">MarR family transcriptional regulator</fullName>
    </submittedName>
</protein>
<dbReference type="InterPro" id="IPR036388">
    <property type="entry name" value="WH-like_DNA-bd_sf"/>
</dbReference>
<evidence type="ECO:0000313" key="2">
    <source>
        <dbReference type="EMBL" id="TDQ58696.1"/>
    </source>
</evidence>
<dbReference type="AlphaFoldDB" id="A0A4R6VA36"/>
<dbReference type="InterPro" id="IPR039422">
    <property type="entry name" value="MarR/SlyA-like"/>
</dbReference>
<gene>
    <name evidence="2" type="ORF">EV188_104443</name>
</gene>
<keyword evidence="3" id="KW-1185">Reference proteome</keyword>
<accession>A0A4R6VA36</accession>
<dbReference type="PANTHER" id="PTHR33164:SF57">
    <property type="entry name" value="MARR-FAMILY TRANSCRIPTIONAL REGULATOR"/>
    <property type="match status" value="1"/>
</dbReference>
<proteinExistence type="predicted"/>
<dbReference type="Gene3D" id="1.10.10.10">
    <property type="entry name" value="Winged helix-like DNA-binding domain superfamily/Winged helix DNA-binding domain"/>
    <property type="match status" value="1"/>
</dbReference>
<dbReference type="InterPro" id="IPR036390">
    <property type="entry name" value="WH_DNA-bd_sf"/>
</dbReference>